<proteinExistence type="predicted"/>
<dbReference type="AlphaFoldDB" id="A0A6J4LDT0"/>
<protein>
    <submittedName>
        <fullName evidence="1">Uncharacterized protein</fullName>
    </submittedName>
</protein>
<reference evidence="1" key="1">
    <citation type="submission" date="2020-02" db="EMBL/GenBank/DDBJ databases">
        <authorList>
            <person name="Meier V. D."/>
        </authorList>
    </citation>
    <scope>NUCLEOTIDE SEQUENCE</scope>
    <source>
        <strain evidence="1">AVDCRST_MAG94</strain>
    </source>
</reference>
<evidence type="ECO:0000313" key="1">
    <source>
        <dbReference type="EMBL" id="CAA9329730.1"/>
    </source>
</evidence>
<organism evidence="1">
    <name type="scientific">uncultured Leptolyngbya sp</name>
    <dbReference type="NCBI Taxonomy" id="332963"/>
    <lineage>
        <taxon>Bacteria</taxon>
        <taxon>Bacillati</taxon>
        <taxon>Cyanobacteriota</taxon>
        <taxon>Cyanophyceae</taxon>
        <taxon>Leptolyngbyales</taxon>
        <taxon>Leptolyngbyaceae</taxon>
        <taxon>Leptolyngbya group</taxon>
        <taxon>Leptolyngbya</taxon>
        <taxon>environmental samples</taxon>
    </lineage>
</organism>
<dbReference type="EMBL" id="CADCTY010000640">
    <property type="protein sequence ID" value="CAA9329730.1"/>
    <property type="molecule type" value="Genomic_DNA"/>
</dbReference>
<gene>
    <name evidence="1" type="ORF">AVDCRST_MAG94-1837</name>
</gene>
<name>A0A6J4LDT0_9CYAN</name>
<sequence length="95" mass="10347">MRSSLTWLGQPDPVETQAEIAAQDDERQTLLALLQSWYDSYMNIAKTAKEVCLGAIQTGQWRLAGRSPGGSAGQKGRYLPSQIGVLPEIALPQCD</sequence>
<accession>A0A6J4LDT0</accession>